<dbReference type="RefSeq" id="WP_129217098.1">
    <property type="nucleotide sequence ID" value="NZ_QYBC01000001.1"/>
</dbReference>
<evidence type="ECO:0000259" key="2">
    <source>
        <dbReference type="PROSITE" id="PS50883"/>
    </source>
</evidence>
<feature type="transmembrane region" description="Helical" evidence="1">
    <location>
        <begin position="143"/>
        <end position="164"/>
    </location>
</feature>
<dbReference type="InterPro" id="IPR029787">
    <property type="entry name" value="Nucleotide_cyclase"/>
</dbReference>
<dbReference type="InterPro" id="IPR001633">
    <property type="entry name" value="EAL_dom"/>
</dbReference>
<proteinExistence type="predicted"/>
<feature type="transmembrane region" description="Helical" evidence="1">
    <location>
        <begin position="176"/>
        <end position="195"/>
    </location>
</feature>
<dbReference type="CDD" id="cd01949">
    <property type="entry name" value="GGDEF"/>
    <property type="match status" value="1"/>
</dbReference>
<dbReference type="SUPFAM" id="SSF55785">
    <property type="entry name" value="PYP-like sensor domain (PAS domain)"/>
    <property type="match status" value="1"/>
</dbReference>
<dbReference type="SUPFAM" id="SSF55073">
    <property type="entry name" value="Nucleotide cyclase"/>
    <property type="match status" value="1"/>
</dbReference>
<dbReference type="InterPro" id="IPR000014">
    <property type="entry name" value="PAS"/>
</dbReference>
<dbReference type="Pfam" id="PF00563">
    <property type="entry name" value="EAL"/>
    <property type="match status" value="1"/>
</dbReference>
<dbReference type="PANTHER" id="PTHR44757:SF2">
    <property type="entry name" value="BIOFILM ARCHITECTURE MAINTENANCE PROTEIN MBAA"/>
    <property type="match status" value="1"/>
</dbReference>
<feature type="transmembrane region" description="Helical" evidence="1">
    <location>
        <begin position="47"/>
        <end position="70"/>
    </location>
</feature>
<dbReference type="Pfam" id="PF13188">
    <property type="entry name" value="PAS_8"/>
    <property type="match status" value="1"/>
</dbReference>
<evidence type="ECO:0000313" key="5">
    <source>
        <dbReference type="EMBL" id="RYB07630.1"/>
    </source>
</evidence>
<sequence>MLSNDGHFDIRYDAPFLGVAVILCLLSTLALVNLNDQVGASRGRARAAWLAIAGLTGGTGIWATHFFAMLGLNTGLRSGYDVVPMVAALVIAVGGTVAGLAIAARAQGRGGAMAGGATVGAGAVAMHGCAMAGYEVAGVLDPSLALLALATVLALVLAAAAVVVGRRGGLRGRLACAMLLALAICSHHLIALKAIAILPAPGTGVAPGALAPDQLIGPVAVASVLILLLAVVALGADLRLRRRAAAEVLRMTSLADAAVEGLMICDGDRVVTANTSFALLSGHSSAAVVGMALCELLPDADRRDAWPRRGGAPVETVLLARDGGRVPVEVLVNDIEFAGKRHQAIALRDLGARKRAEDSMRFMAHHDGLTGLPNRALFDAVLDDAVTGAGRRGHGFAVLCLDLDRFKEINDLFGHGAGDEALKTVGRVLAGFAGGGRVAARLGGDEFAVLVPDAGEPAVAGRLALDILAALAELNVGRDSGPALATSIGVALFPGDGEDRQHLLNAADTALYRAKAEGRGTHRFYESGMGAEVRGRRLMEHELRTAVARGEMSLVYQPQLAVATGTIVGFEALLRWNRPAHGFVSPALFIPVAEETGTILQIGDWVLRTACAEAAGWRVPLRVAVNVSAVQLHAPGFADSVEAVLAETGIDPRRLELEVTETALIRDITRALAALTRLKQLGVKIAMDDFGTGYSSLSNLRAFPFDRIKIDGSFVQSVDANQQASAIVRAILELGRGLDLAILAEGVETKAELGFLGAELCDEVQGYLLGRPAPIETFAAATRGEAADLGTLAA</sequence>
<reference evidence="5 6" key="1">
    <citation type="submission" date="2018-09" db="EMBL/GenBank/DDBJ databases">
        <authorList>
            <person name="Grouzdev D.S."/>
            <person name="Krutkina M.S."/>
        </authorList>
    </citation>
    <scope>NUCLEOTIDE SEQUENCE [LARGE SCALE GENOMIC DNA]</scope>
    <source>
        <strain evidence="5 6">RmlP001</strain>
    </source>
</reference>
<feature type="transmembrane region" description="Helical" evidence="1">
    <location>
        <begin position="215"/>
        <end position="236"/>
    </location>
</feature>
<accession>A0A4V1RJ80</accession>
<keyword evidence="1" id="KW-0472">Membrane</keyword>
<dbReference type="NCBIfam" id="TIGR00254">
    <property type="entry name" value="GGDEF"/>
    <property type="match status" value="1"/>
</dbReference>
<dbReference type="SUPFAM" id="SSF141868">
    <property type="entry name" value="EAL domain-like"/>
    <property type="match status" value="1"/>
</dbReference>
<organism evidence="5 6">
    <name type="scientific">Lichenibacterium ramalinae</name>
    <dbReference type="NCBI Taxonomy" id="2316527"/>
    <lineage>
        <taxon>Bacteria</taxon>
        <taxon>Pseudomonadati</taxon>
        <taxon>Pseudomonadota</taxon>
        <taxon>Alphaproteobacteria</taxon>
        <taxon>Hyphomicrobiales</taxon>
        <taxon>Lichenihabitantaceae</taxon>
        <taxon>Lichenibacterium</taxon>
    </lineage>
</organism>
<dbReference type="PROSITE" id="PS50924">
    <property type="entry name" value="MHYT"/>
    <property type="match status" value="1"/>
</dbReference>
<dbReference type="PANTHER" id="PTHR44757">
    <property type="entry name" value="DIGUANYLATE CYCLASE DGCP"/>
    <property type="match status" value="1"/>
</dbReference>
<dbReference type="Proteomes" id="UP000289411">
    <property type="component" value="Unassembled WGS sequence"/>
</dbReference>
<dbReference type="PROSITE" id="PS50883">
    <property type="entry name" value="EAL"/>
    <property type="match status" value="1"/>
</dbReference>
<dbReference type="Pfam" id="PF03707">
    <property type="entry name" value="MHYT"/>
    <property type="match status" value="1"/>
</dbReference>
<feature type="domain" description="GGDEF" evidence="3">
    <location>
        <begin position="394"/>
        <end position="527"/>
    </location>
</feature>
<protein>
    <submittedName>
        <fullName evidence="5">EAL domain-containing protein</fullName>
    </submittedName>
</protein>
<dbReference type="SMART" id="SM00052">
    <property type="entry name" value="EAL"/>
    <property type="match status" value="1"/>
</dbReference>
<evidence type="ECO:0000313" key="6">
    <source>
        <dbReference type="Proteomes" id="UP000289411"/>
    </source>
</evidence>
<dbReference type="AlphaFoldDB" id="A0A4V1RJ80"/>
<dbReference type="Gene3D" id="3.30.450.20">
    <property type="entry name" value="PAS domain"/>
    <property type="match status" value="1"/>
</dbReference>
<dbReference type="InterPro" id="IPR043128">
    <property type="entry name" value="Rev_trsase/Diguanyl_cyclase"/>
</dbReference>
<dbReference type="InterPro" id="IPR000160">
    <property type="entry name" value="GGDEF_dom"/>
</dbReference>
<dbReference type="OrthoDB" id="9814202at2"/>
<feature type="transmembrane region" description="Helical" evidence="1">
    <location>
        <begin position="116"/>
        <end position="137"/>
    </location>
</feature>
<evidence type="ECO:0000259" key="3">
    <source>
        <dbReference type="PROSITE" id="PS50887"/>
    </source>
</evidence>
<dbReference type="Pfam" id="PF00990">
    <property type="entry name" value="GGDEF"/>
    <property type="match status" value="1"/>
</dbReference>
<dbReference type="InterPro" id="IPR035965">
    <property type="entry name" value="PAS-like_dom_sf"/>
</dbReference>
<dbReference type="EMBL" id="QYBC01000001">
    <property type="protein sequence ID" value="RYB07630.1"/>
    <property type="molecule type" value="Genomic_DNA"/>
</dbReference>
<feature type="domain" description="MHYT" evidence="4">
    <location>
        <begin position="12"/>
        <end position="198"/>
    </location>
</feature>
<feature type="transmembrane region" description="Helical" evidence="1">
    <location>
        <begin position="82"/>
        <end position="104"/>
    </location>
</feature>
<dbReference type="PROSITE" id="PS50887">
    <property type="entry name" value="GGDEF"/>
    <property type="match status" value="1"/>
</dbReference>
<dbReference type="GO" id="GO:0016020">
    <property type="term" value="C:membrane"/>
    <property type="evidence" value="ECO:0007669"/>
    <property type="project" value="UniProtKB-UniRule"/>
</dbReference>
<gene>
    <name evidence="5" type="ORF">D3272_00405</name>
</gene>
<evidence type="ECO:0000259" key="4">
    <source>
        <dbReference type="PROSITE" id="PS50924"/>
    </source>
</evidence>
<dbReference type="InterPro" id="IPR035919">
    <property type="entry name" value="EAL_sf"/>
</dbReference>
<dbReference type="Gene3D" id="3.20.20.450">
    <property type="entry name" value="EAL domain"/>
    <property type="match status" value="1"/>
</dbReference>
<reference evidence="5 6" key="2">
    <citation type="submission" date="2019-02" db="EMBL/GenBank/DDBJ databases">
        <title>'Lichenibacterium ramalinii' gen. nov. sp. nov., 'Lichenibacterium minor' gen. nov. sp. nov.</title>
        <authorList>
            <person name="Pankratov T."/>
        </authorList>
    </citation>
    <scope>NUCLEOTIDE SEQUENCE [LARGE SCALE GENOMIC DNA]</scope>
    <source>
        <strain evidence="5 6">RmlP001</strain>
    </source>
</reference>
<evidence type="ECO:0000256" key="1">
    <source>
        <dbReference type="PROSITE-ProRule" id="PRU00244"/>
    </source>
</evidence>
<keyword evidence="1" id="KW-0812">Transmembrane</keyword>
<dbReference type="CDD" id="cd01948">
    <property type="entry name" value="EAL"/>
    <property type="match status" value="1"/>
</dbReference>
<comment type="caution">
    <text evidence="5">The sequence shown here is derived from an EMBL/GenBank/DDBJ whole genome shotgun (WGS) entry which is preliminary data.</text>
</comment>
<feature type="transmembrane region" description="Helical" evidence="1">
    <location>
        <begin position="16"/>
        <end position="35"/>
    </location>
</feature>
<keyword evidence="6" id="KW-1185">Reference proteome</keyword>
<dbReference type="Gene3D" id="3.30.70.270">
    <property type="match status" value="1"/>
</dbReference>
<feature type="domain" description="EAL" evidence="2">
    <location>
        <begin position="536"/>
        <end position="786"/>
    </location>
</feature>
<name>A0A4V1RJ80_9HYPH</name>
<dbReference type="InterPro" id="IPR052155">
    <property type="entry name" value="Biofilm_reg_signaling"/>
</dbReference>
<keyword evidence="1" id="KW-1133">Transmembrane helix</keyword>
<dbReference type="SMART" id="SM00267">
    <property type="entry name" value="GGDEF"/>
    <property type="match status" value="1"/>
</dbReference>
<dbReference type="InterPro" id="IPR005330">
    <property type="entry name" value="MHYT_dom"/>
</dbReference>